<sequence length="152" mass="16072">MTSVLLGVQLAAFAIADALPGGLRGLGLLTAARAQFATIKADLMAQAAPIWTRQMSVILQADCPDGTEVSSNEVIQSIHNINDFIFLLGWTLVPGGFVLGGILYFYGWNQSWKKRGLRLMVGAVAIAGVILLWGAIANLIQWATGGTCAPTT</sequence>
<feature type="transmembrane region" description="Helical" evidence="1">
    <location>
        <begin position="84"/>
        <end position="107"/>
    </location>
</feature>
<evidence type="ECO:0000313" key="3">
    <source>
        <dbReference type="Proteomes" id="UP000199170"/>
    </source>
</evidence>
<evidence type="ECO:0000313" key="2">
    <source>
        <dbReference type="EMBL" id="SDY32620.1"/>
    </source>
</evidence>
<keyword evidence="1" id="KW-0472">Membrane</keyword>
<dbReference type="OrthoDB" id="346041at2157"/>
<evidence type="ECO:0000256" key="1">
    <source>
        <dbReference type="SAM" id="Phobius"/>
    </source>
</evidence>
<keyword evidence="1" id="KW-1133">Transmembrane helix</keyword>
<reference evidence="3" key="1">
    <citation type="submission" date="2016-10" db="EMBL/GenBank/DDBJ databases">
        <authorList>
            <person name="Varghese N."/>
            <person name="Submissions S."/>
        </authorList>
    </citation>
    <scope>NUCLEOTIDE SEQUENCE [LARGE SCALE GENOMIC DNA]</scope>
    <source>
        <strain evidence="3">CGMCC 1.10118</strain>
    </source>
</reference>
<protein>
    <submittedName>
        <fullName evidence="2">Uncharacterized protein</fullName>
    </submittedName>
</protein>
<keyword evidence="3" id="KW-1185">Reference proteome</keyword>
<dbReference type="Proteomes" id="UP000199170">
    <property type="component" value="Unassembled WGS sequence"/>
</dbReference>
<organism evidence="2 3">
    <name type="scientific">Halobellus clavatus</name>
    <dbReference type="NCBI Taxonomy" id="660517"/>
    <lineage>
        <taxon>Archaea</taxon>
        <taxon>Methanobacteriati</taxon>
        <taxon>Methanobacteriota</taxon>
        <taxon>Stenosarchaea group</taxon>
        <taxon>Halobacteria</taxon>
        <taxon>Halobacteriales</taxon>
        <taxon>Haloferacaceae</taxon>
        <taxon>Halobellus</taxon>
    </lineage>
</organism>
<dbReference type="RefSeq" id="WP_089768562.1">
    <property type="nucleotide sequence ID" value="NZ_FNPB01000011.1"/>
</dbReference>
<dbReference type="GeneID" id="73607564"/>
<dbReference type="AlphaFoldDB" id="A0A1H3IY16"/>
<accession>A0A1H3IY16</accession>
<proteinExistence type="predicted"/>
<name>A0A1H3IY16_9EURY</name>
<dbReference type="EMBL" id="FNPB01000011">
    <property type="protein sequence ID" value="SDY32620.1"/>
    <property type="molecule type" value="Genomic_DNA"/>
</dbReference>
<gene>
    <name evidence="2" type="ORF">SAMN04487946_11164</name>
</gene>
<feature type="transmembrane region" description="Helical" evidence="1">
    <location>
        <begin position="119"/>
        <end position="140"/>
    </location>
</feature>
<keyword evidence="1" id="KW-0812">Transmembrane</keyword>